<evidence type="ECO:0000313" key="6">
    <source>
        <dbReference type="Proteomes" id="UP000005444"/>
    </source>
</evidence>
<keyword evidence="1" id="KW-0378">Hydrolase</keyword>
<keyword evidence="3" id="KW-0812">Transmembrane</keyword>
<organism evidence="5 6">
    <name type="scientific">Pediococcus claussenii (strain ATCC BAA-344 / DSM 14800 / JCM 18046 / KCTC 3811 / LMG 21948 / P06)</name>
    <dbReference type="NCBI Taxonomy" id="701521"/>
    <lineage>
        <taxon>Bacteria</taxon>
        <taxon>Bacillati</taxon>
        <taxon>Bacillota</taxon>
        <taxon>Bacilli</taxon>
        <taxon>Lactobacillales</taxon>
        <taxon>Lactobacillaceae</taxon>
        <taxon>Pediococcus</taxon>
    </lineage>
</organism>
<dbReference type="Proteomes" id="UP000005444">
    <property type="component" value="Chromosome"/>
</dbReference>
<dbReference type="SMART" id="SM00646">
    <property type="entry name" value="Ami_3"/>
    <property type="match status" value="1"/>
</dbReference>
<evidence type="ECO:0000259" key="4">
    <source>
        <dbReference type="PROSITE" id="PS51781"/>
    </source>
</evidence>
<dbReference type="SUPFAM" id="SSF53187">
    <property type="entry name" value="Zn-dependent exopeptidases"/>
    <property type="match status" value="1"/>
</dbReference>
<dbReference type="EMBL" id="CP003137">
    <property type="protein sequence ID" value="AEV95230.1"/>
    <property type="molecule type" value="Genomic_DNA"/>
</dbReference>
<gene>
    <name evidence="5" type="ordered locus">PECL_962</name>
</gene>
<dbReference type="eggNOG" id="COG3103">
    <property type="taxonomic scope" value="Bacteria"/>
</dbReference>
<keyword evidence="2" id="KW-0961">Cell wall biogenesis/degradation</keyword>
<dbReference type="InterPro" id="IPR050695">
    <property type="entry name" value="N-acetylmuramoyl_amidase_3"/>
</dbReference>
<dbReference type="GO" id="GO:0008745">
    <property type="term" value="F:N-acetylmuramoyl-L-alanine amidase activity"/>
    <property type="evidence" value="ECO:0007669"/>
    <property type="project" value="InterPro"/>
</dbReference>
<protein>
    <submittedName>
        <fullName evidence="5">N-acetylmuramoyl-L-alanine amidase family protein</fullName>
    </submittedName>
</protein>
<proteinExistence type="predicted"/>
<dbReference type="STRING" id="701521.PECL_962"/>
<dbReference type="eggNOG" id="COG0860">
    <property type="taxonomic scope" value="Bacteria"/>
</dbReference>
<dbReference type="InterPro" id="IPR003646">
    <property type="entry name" value="SH3-like_bac-type"/>
</dbReference>
<dbReference type="GO" id="GO:0009253">
    <property type="term" value="P:peptidoglycan catabolic process"/>
    <property type="evidence" value="ECO:0007669"/>
    <property type="project" value="InterPro"/>
</dbReference>
<dbReference type="Pfam" id="PF08239">
    <property type="entry name" value="SH3_3"/>
    <property type="match status" value="1"/>
</dbReference>
<dbReference type="HOGENOM" id="CLU_014322_1_1_9"/>
<evidence type="ECO:0000256" key="2">
    <source>
        <dbReference type="ARBA" id="ARBA00023316"/>
    </source>
</evidence>
<reference evidence="5 6" key="1">
    <citation type="journal article" date="2012" name="J. Bacteriol.">
        <title>Complete Genome Sequence of the Beer Spoilage Organism Pediococcus claussenii ATCC BAA-344T.</title>
        <authorList>
            <person name="Pittet V."/>
            <person name="Abegunde T."/>
            <person name="Marfleet T."/>
            <person name="Haakensen M."/>
            <person name="Morrow K."/>
            <person name="Jayaprakash T."/>
            <person name="Schroeder K."/>
            <person name="Trost B."/>
            <person name="Byrns S."/>
            <person name="Bergsveinson J."/>
            <person name="Kusalik A."/>
            <person name="Ziola B."/>
        </authorList>
    </citation>
    <scope>NUCLEOTIDE SEQUENCE [LARGE SCALE GENOMIC DNA]</scope>
    <source>
        <strain evidence="5 6">ATCC BAA-344</strain>
    </source>
</reference>
<dbReference type="AlphaFoldDB" id="G8PD95"/>
<dbReference type="GO" id="GO:0071555">
    <property type="term" value="P:cell wall organization"/>
    <property type="evidence" value="ECO:0007669"/>
    <property type="project" value="UniProtKB-KW"/>
</dbReference>
<keyword evidence="6" id="KW-1185">Reference proteome</keyword>
<dbReference type="GO" id="GO:0030288">
    <property type="term" value="C:outer membrane-bounded periplasmic space"/>
    <property type="evidence" value="ECO:0007669"/>
    <property type="project" value="TreeGrafter"/>
</dbReference>
<keyword evidence="3" id="KW-0472">Membrane</keyword>
<feature type="transmembrane region" description="Helical" evidence="3">
    <location>
        <begin position="14"/>
        <end position="35"/>
    </location>
</feature>
<dbReference type="InterPro" id="IPR002508">
    <property type="entry name" value="MurNAc-LAA_cat"/>
</dbReference>
<evidence type="ECO:0000256" key="1">
    <source>
        <dbReference type="ARBA" id="ARBA00022801"/>
    </source>
</evidence>
<dbReference type="PROSITE" id="PS51781">
    <property type="entry name" value="SH3B"/>
    <property type="match status" value="1"/>
</dbReference>
<dbReference type="PANTHER" id="PTHR30404:SF7">
    <property type="entry name" value="CELL WALL AMIDASE LYTH-RELATED"/>
    <property type="match status" value="1"/>
</dbReference>
<dbReference type="Gene3D" id="2.30.30.40">
    <property type="entry name" value="SH3 Domains"/>
    <property type="match status" value="1"/>
</dbReference>
<dbReference type="KEGG" id="pce:PECL_962"/>
<dbReference type="RefSeq" id="WP_014215427.1">
    <property type="nucleotide sequence ID" value="NC_016605.1"/>
</dbReference>
<dbReference type="PATRIC" id="fig|701521.8.peg.909"/>
<name>G8PD95_PEDCP</name>
<dbReference type="Pfam" id="PF01520">
    <property type="entry name" value="Amidase_3"/>
    <property type="match status" value="1"/>
</dbReference>
<dbReference type="Gene3D" id="3.40.630.40">
    <property type="entry name" value="Zn-dependent exopeptidases"/>
    <property type="match status" value="1"/>
</dbReference>
<evidence type="ECO:0000313" key="5">
    <source>
        <dbReference type="EMBL" id="AEV95230.1"/>
    </source>
</evidence>
<dbReference type="SMART" id="SM00287">
    <property type="entry name" value="SH3b"/>
    <property type="match status" value="1"/>
</dbReference>
<dbReference type="CDD" id="cd02696">
    <property type="entry name" value="MurNAc-LAA"/>
    <property type="match status" value="1"/>
</dbReference>
<feature type="domain" description="SH3b" evidence="4">
    <location>
        <begin position="37"/>
        <end position="101"/>
    </location>
</feature>
<evidence type="ECO:0000256" key="3">
    <source>
        <dbReference type="SAM" id="Phobius"/>
    </source>
</evidence>
<accession>G8PD95</accession>
<sequence length="290" mass="32158">MDYKKILAYAQRNVLQILIGLVAVAFFIILIPSFFRASQVTVGLNDVIIRDSPSRKSAKIGTLKQGQRVSLVRKDDVTDWDKIRFSDTKTGWIPSWLTNTQFKKGQQAIPLSEATIVIDPGHGGTDSGALGINPKHEEKKYTLRTSKEIYKKLSATGARVVLTRTTDTFVSLAARPKLANKLDADAFISIHYDSSGDDNMGTGDTTYYYHQGPSVQLGKDINSELTTKIPLYNRGVRYANYQVLRDNKRPAILVEGGYINSRNDFKEISSSDYPSRVASAVTAGLAKFIK</sequence>
<keyword evidence="3" id="KW-1133">Transmembrane helix</keyword>
<dbReference type="PANTHER" id="PTHR30404">
    <property type="entry name" value="N-ACETYLMURAMOYL-L-ALANINE AMIDASE"/>
    <property type="match status" value="1"/>
</dbReference>